<dbReference type="PANTHER" id="PTHR43130:SF3">
    <property type="entry name" value="HTH-TYPE TRANSCRIPTIONAL REGULATOR RV1931C"/>
    <property type="match status" value="1"/>
</dbReference>
<keyword evidence="3" id="KW-0804">Transcription</keyword>
<dbReference type="PROSITE" id="PS00041">
    <property type="entry name" value="HTH_ARAC_FAMILY_1"/>
    <property type="match status" value="1"/>
</dbReference>
<dbReference type="SUPFAM" id="SSF52317">
    <property type="entry name" value="Class I glutamine amidotransferase-like"/>
    <property type="match status" value="1"/>
</dbReference>
<dbReference type="PANTHER" id="PTHR43130">
    <property type="entry name" value="ARAC-FAMILY TRANSCRIPTIONAL REGULATOR"/>
    <property type="match status" value="1"/>
</dbReference>
<dbReference type="InterPro" id="IPR002818">
    <property type="entry name" value="DJ-1/PfpI"/>
</dbReference>
<evidence type="ECO:0000256" key="3">
    <source>
        <dbReference type="ARBA" id="ARBA00023163"/>
    </source>
</evidence>
<dbReference type="GO" id="GO:0043565">
    <property type="term" value="F:sequence-specific DNA binding"/>
    <property type="evidence" value="ECO:0007669"/>
    <property type="project" value="InterPro"/>
</dbReference>
<evidence type="ECO:0000313" key="5">
    <source>
        <dbReference type="EMBL" id="SAL52401.1"/>
    </source>
</evidence>
<dbReference type="InterPro" id="IPR029062">
    <property type="entry name" value="Class_I_gatase-like"/>
</dbReference>
<dbReference type="InterPro" id="IPR052158">
    <property type="entry name" value="INH-QAR"/>
</dbReference>
<keyword evidence="2" id="KW-0238">DNA-binding</keyword>
<evidence type="ECO:0000256" key="2">
    <source>
        <dbReference type="ARBA" id="ARBA00023125"/>
    </source>
</evidence>
<sequence length="331" mass="36568">MPRSYVESLSHFGFFLLPGFSMIAFSNAIEPLRAANLRSGLHLYRWSLLSVDGGFVAASNSLSLKTSTLDSTDVPDIVFVCGGTAIQRTTPLNALPFLRKLATTRCVLGSLCTGTHALVKAGLLDGYACTIHWAYLSALKEQHPSVRFLNDLFVIDRDRVTCSGGIAPIRMMLNLIQTRAGAAVARAISEQFILYETRVVTEQQQVPYDASYGSAHQPLVKAIRLMEANAEEPLSVADLARSMSLSSRQLQRIFKQCVSMTPARYYLTLRLRRARELLGQTNMPVMQIALACGFRSSSHFCSSYRDLFGLPPFSERRKSQLGSTSPTGFIR</sequence>
<name>A0A158I8F0_9BURK</name>
<dbReference type="GO" id="GO:0003700">
    <property type="term" value="F:DNA-binding transcription factor activity"/>
    <property type="evidence" value="ECO:0007669"/>
    <property type="project" value="InterPro"/>
</dbReference>
<dbReference type="Gene3D" id="3.40.50.880">
    <property type="match status" value="1"/>
</dbReference>
<dbReference type="Proteomes" id="UP000054683">
    <property type="component" value="Unassembled WGS sequence"/>
</dbReference>
<dbReference type="InterPro" id="IPR018060">
    <property type="entry name" value="HTH_AraC"/>
</dbReference>
<protein>
    <submittedName>
        <fullName evidence="5">Transcriptional regulator</fullName>
    </submittedName>
</protein>
<reference evidence="5 6" key="1">
    <citation type="submission" date="2016-01" db="EMBL/GenBank/DDBJ databases">
        <authorList>
            <person name="Oliw E.H."/>
        </authorList>
    </citation>
    <scope>NUCLEOTIDE SEQUENCE [LARGE SCALE GENOMIC DNA]</scope>
    <source>
        <strain evidence="5">LMG 27134</strain>
    </source>
</reference>
<dbReference type="PROSITE" id="PS01124">
    <property type="entry name" value="HTH_ARAC_FAMILY_2"/>
    <property type="match status" value="1"/>
</dbReference>
<keyword evidence="1" id="KW-0805">Transcription regulation</keyword>
<evidence type="ECO:0000313" key="6">
    <source>
        <dbReference type="Proteomes" id="UP000054683"/>
    </source>
</evidence>
<dbReference type="Pfam" id="PF01965">
    <property type="entry name" value="DJ-1_PfpI"/>
    <property type="match status" value="1"/>
</dbReference>
<dbReference type="InterPro" id="IPR009057">
    <property type="entry name" value="Homeodomain-like_sf"/>
</dbReference>
<evidence type="ECO:0000256" key="1">
    <source>
        <dbReference type="ARBA" id="ARBA00023015"/>
    </source>
</evidence>
<proteinExistence type="predicted"/>
<organism evidence="5 6">
    <name type="scientific">Caballeronia udeis</name>
    <dbReference type="NCBI Taxonomy" id="1232866"/>
    <lineage>
        <taxon>Bacteria</taxon>
        <taxon>Pseudomonadati</taxon>
        <taxon>Pseudomonadota</taxon>
        <taxon>Betaproteobacteria</taxon>
        <taxon>Burkholderiales</taxon>
        <taxon>Burkholderiaceae</taxon>
        <taxon>Caballeronia</taxon>
    </lineage>
</organism>
<dbReference type="AlphaFoldDB" id="A0A158I8F0"/>
<dbReference type="CDD" id="cd03136">
    <property type="entry name" value="GATase1_AraC_ArgR_like"/>
    <property type="match status" value="1"/>
</dbReference>
<dbReference type="OrthoDB" id="9816344at2"/>
<dbReference type="SMART" id="SM00342">
    <property type="entry name" value="HTH_ARAC"/>
    <property type="match status" value="1"/>
</dbReference>
<dbReference type="InterPro" id="IPR018062">
    <property type="entry name" value="HTH_AraC-typ_CS"/>
</dbReference>
<dbReference type="Pfam" id="PF12833">
    <property type="entry name" value="HTH_18"/>
    <property type="match status" value="1"/>
</dbReference>
<dbReference type="SUPFAM" id="SSF46689">
    <property type="entry name" value="Homeodomain-like"/>
    <property type="match status" value="2"/>
</dbReference>
<dbReference type="Gene3D" id="1.10.10.60">
    <property type="entry name" value="Homeodomain-like"/>
    <property type="match status" value="2"/>
</dbReference>
<gene>
    <name evidence="5" type="ORF">AWB69_05423</name>
</gene>
<dbReference type="EMBL" id="FCOK02000042">
    <property type="protein sequence ID" value="SAL52401.1"/>
    <property type="molecule type" value="Genomic_DNA"/>
</dbReference>
<accession>A0A158I8F0</accession>
<feature type="domain" description="HTH araC/xylS-type" evidence="4">
    <location>
        <begin position="220"/>
        <end position="318"/>
    </location>
</feature>
<evidence type="ECO:0000259" key="4">
    <source>
        <dbReference type="PROSITE" id="PS01124"/>
    </source>
</evidence>